<evidence type="ECO:0000259" key="19">
    <source>
        <dbReference type="Pfam" id="PF07715"/>
    </source>
</evidence>
<dbReference type="Proteomes" id="UP000652074">
    <property type="component" value="Unassembled WGS sequence"/>
</dbReference>
<dbReference type="SUPFAM" id="SSF56935">
    <property type="entry name" value="Porins"/>
    <property type="match status" value="1"/>
</dbReference>
<keyword evidence="12 20" id="KW-0675">Receptor</keyword>
<keyword evidence="7 17" id="KW-0732">Signal</keyword>
<reference evidence="20 21" key="1">
    <citation type="submission" date="2019-12" db="EMBL/GenBank/DDBJ databases">
        <title>Comparative genomics gives insights into the taxonomy of the Azoarcus-Aromatoleum group and reveals separate origins of nif in the plant-associated Azoarcus and non-plant-associated Aromatoleum sub-groups.</title>
        <authorList>
            <person name="Lafos M."/>
            <person name="Maluk M."/>
            <person name="Batista M."/>
            <person name="Junghare M."/>
            <person name="Carmona M."/>
            <person name="Faoro H."/>
            <person name="Cruz L.M."/>
            <person name="Battistoni F."/>
            <person name="De Souza E."/>
            <person name="Pedrosa F."/>
            <person name="Chen W.-M."/>
            <person name="Poole P.S."/>
            <person name="Dixon R.A."/>
            <person name="James E.K."/>
        </authorList>
    </citation>
    <scope>NUCLEOTIDE SEQUENCE [LARGE SCALE GENOMIC DNA]</scope>
    <source>
        <strain evidence="20 21">ToN1</strain>
    </source>
</reference>
<feature type="signal peptide" evidence="17">
    <location>
        <begin position="1"/>
        <end position="23"/>
    </location>
</feature>
<evidence type="ECO:0000256" key="8">
    <source>
        <dbReference type="ARBA" id="ARBA00023004"/>
    </source>
</evidence>
<feature type="domain" description="TonB-dependent receptor plug" evidence="19">
    <location>
        <begin position="55"/>
        <end position="151"/>
    </location>
</feature>
<evidence type="ECO:0000256" key="1">
    <source>
        <dbReference type="ARBA" id="ARBA00004571"/>
    </source>
</evidence>
<evidence type="ECO:0000256" key="16">
    <source>
        <dbReference type="RuleBase" id="RU003357"/>
    </source>
</evidence>
<evidence type="ECO:0000256" key="7">
    <source>
        <dbReference type="ARBA" id="ARBA00022729"/>
    </source>
</evidence>
<dbReference type="PROSITE" id="PS52016">
    <property type="entry name" value="TONB_DEPENDENT_REC_3"/>
    <property type="match status" value="1"/>
</dbReference>
<dbReference type="PANTHER" id="PTHR32552:SF82">
    <property type="entry name" value="FCUA PROTEIN"/>
    <property type="match status" value="1"/>
</dbReference>
<keyword evidence="13 14" id="KW-0998">Cell outer membrane</keyword>
<evidence type="ECO:0000256" key="15">
    <source>
        <dbReference type="PROSITE-ProRule" id="PRU10144"/>
    </source>
</evidence>
<keyword evidence="10 16" id="KW-0798">TonB box</keyword>
<dbReference type="RefSeq" id="WP_169208523.1">
    <property type="nucleotide sequence ID" value="NZ_CP059560.1"/>
</dbReference>
<evidence type="ECO:0000256" key="11">
    <source>
        <dbReference type="ARBA" id="ARBA00023136"/>
    </source>
</evidence>
<evidence type="ECO:0000259" key="18">
    <source>
        <dbReference type="Pfam" id="PF00593"/>
    </source>
</evidence>
<dbReference type="InterPro" id="IPR010917">
    <property type="entry name" value="TonB_rcpt_CS"/>
</dbReference>
<feature type="chain" id="PRO_5045067427" evidence="17">
    <location>
        <begin position="24"/>
        <end position="706"/>
    </location>
</feature>
<dbReference type="CDD" id="cd01347">
    <property type="entry name" value="ligand_gated_channel"/>
    <property type="match status" value="1"/>
</dbReference>
<accession>A0ABX1MXY1</accession>
<evidence type="ECO:0000256" key="13">
    <source>
        <dbReference type="ARBA" id="ARBA00023237"/>
    </source>
</evidence>
<evidence type="ECO:0000256" key="14">
    <source>
        <dbReference type="PROSITE-ProRule" id="PRU01360"/>
    </source>
</evidence>
<keyword evidence="11 14" id="KW-0472">Membrane</keyword>
<evidence type="ECO:0000256" key="17">
    <source>
        <dbReference type="SAM" id="SignalP"/>
    </source>
</evidence>
<comment type="subcellular location">
    <subcellularLocation>
        <location evidence="1 14">Cell outer membrane</location>
        <topology evidence="1 14">Multi-pass membrane protein</topology>
    </subcellularLocation>
</comment>
<dbReference type="InterPro" id="IPR010105">
    <property type="entry name" value="TonB_sidphr_rcpt"/>
</dbReference>
<proteinExistence type="inferred from homology"/>
<dbReference type="Gene3D" id="2.40.170.20">
    <property type="entry name" value="TonB-dependent receptor, beta-barrel domain"/>
    <property type="match status" value="1"/>
</dbReference>
<comment type="similarity">
    <text evidence="2 14 16">Belongs to the TonB-dependent receptor family.</text>
</comment>
<keyword evidence="8" id="KW-0408">Iron</keyword>
<keyword evidence="4 14" id="KW-1134">Transmembrane beta strand</keyword>
<evidence type="ECO:0000256" key="12">
    <source>
        <dbReference type="ARBA" id="ARBA00023170"/>
    </source>
</evidence>
<keyword evidence="21" id="KW-1185">Reference proteome</keyword>
<organism evidence="20 21">
    <name type="scientific">Aromatoleum petrolei</name>
    <dbReference type="NCBI Taxonomy" id="76116"/>
    <lineage>
        <taxon>Bacteria</taxon>
        <taxon>Pseudomonadati</taxon>
        <taxon>Pseudomonadota</taxon>
        <taxon>Betaproteobacteria</taxon>
        <taxon>Rhodocyclales</taxon>
        <taxon>Rhodocyclaceae</taxon>
        <taxon>Aromatoleum</taxon>
    </lineage>
</organism>
<evidence type="ECO:0000256" key="6">
    <source>
        <dbReference type="ARBA" id="ARBA00022692"/>
    </source>
</evidence>
<evidence type="ECO:0000256" key="10">
    <source>
        <dbReference type="ARBA" id="ARBA00023077"/>
    </source>
</evidence>
<dbReference type="Gene3D" id="2.170.130.10">
    <property type="entry name" value="TonB-dependent receptor, plug domain"/>
    <property type="match status" value="1"/>
</dbReference>
<dbReference type="InterPro" id="IPR039426">
    <property type="entry name" value="TonB-dep_rcpt-like"/>
</dbReference>
<evidence type="ECO:0000313" key="20">
    <source>
        <dbReference type="EMBL" id="NMF91200.1"/>
    </source>
</evidence>
<feature type="domain" description="TonB-dependent receptor-like beta-barrel" evidence="18">
    <location>
        <begin position="278"/>
        <end position="669"/>
    </location>
</feature>
<dbReference type="PANTHER" id="PTHR32552">
    <property type="entry name" value="FERRICHROME IRON RECEPTOR-RELATED"/>
    <property type="match status" value="1"/>
</dbReference>
<evidence type="ECO:0000256" key="3">
    <source>
        <dbReference type="ARBA" id="ARBA00022448"/>
    </source>
</evidence>
<keyword evidence="5" id="KW-0410">Iron transport</keyword>
<comment type="caution">
    <text evidence="20">The sequence shown here is derived from an EMBL/GenBank/DDBJ whole genome shotgun (WGS) entry which is preliminary data.</text>
</comment>
<evidence type="ECO:0000256" key="4">
    <source>
        <dbReference type="ARBA" id="ARBA00022452"/>
    </source>
</evidence>
<evidence type="ECO:0000313" key="21">
    <source>
        <dbReference type="Proteomes" id="UP000652074"/>
    </source>
</evidence>
<keyword evidence="3 14" id="KW-0813">Transport</keyword>
<dbReference type="InterPro" id="IPR000531">
    <property type="entry name" value="Beta-barrel_TonB"/>
</dbReference>
<feature type="short sequence motif" description="TonB C-terminal box" evidence="15">
    <location>
        <begin position="689"/>
        <end position="706"/>
    </location>
</feature>
<name>A0ABX1MXY1_9RHOO</name>
<dbReference type="EMBL" id="WTVR01000070">
    <property type="protein sequence ID" value="NMF91200.1"/>
    <property type="molecule type" value="Genomic_DNA"/>
</dbReference>
<dbReference type="Pfam" id="PF07715">
    <property type="entry name" value="Plug"/>
    <property type="match status" value="1"/>
</dbReference>
<dbReference type="Pfam" id="PF00593">
    <property type="entry name" value="TonB_dep_Rec_b-barrel"/>
    <property type="match status" value="1"/>
</dbReference>
<sequence>MRTRLLARLIPAALLAAYGGAHAQEKQLDAVEVFATESSWRTGSVGVGTFRDTPAKDVPMTINVVDRDLLDAQQANGLYEAMKNTAGVARAQLGATAYDNLSIRGLLVENRSNYRLNGGLPIVNLIDLPLENKERVEVLKGVGGLYYGFVPPSGIINLVTKRAGKTPVTAVQFSTDDNGSAVAGLDVARRFGANGEFGARVNIVGGQLESPVRDAGGDRHLYAGAFDWQVTDRWLLKLDVEDIAKDVVEQSSILALRAVNGEIPLPKIPDPRKLIAPEWANYDAKEQNVQLRSDFALNDNWIWTVEMGRSWLERDRNFSQLQNYNLATGEGTLQISRTKGQEYINRSQRTEFAGRVETGTVTHDLTFGYARNVLSQTAGATRQITVAQNLYDPRDIPETAVSYPARALHSRTYDQGWYAFDRIALGDWLLMAGARGSEFEFEHATDSTLDYTKRRVTPTIAAVYKLTPATNLYAGYLEGLEDGGIAPARTVNEGDSLKPIVSRQWEGGIKSEWRGLKTNAALFQIERPMNGVNSQGTTSTADDVYERLGEGRYRGVELSAGGRIAPRWSLFASAQWLDAEFTDAENDPRLVGKRPANTPRVTASLFVEHSLAALPGLALSAGAYYTGEREVNPLNQAQVDAFTRYDLGARYRTRLDGKQLDLVANLENVTDERYWAAAGDSRVNSNSPLLAVGMPRTLRLSAKLSF</sequence>
<evidence type="ECO:0000256" key="2">
    <source>
        <dbReference type="ARBA" id="ARBA00009810"/>
    </source>
</evidence>
<dbReference type="InterPro" id="IPR036942">
    <property type="entry name" value="Beta-barrel_TonB_sf"/>
</dbReference>
<evidence type="ECO:0000256" key="9">
    <source>
        <dbReference type="ARBA" id="ARBA00023065"/>
    </source>
</evidence>
<dbReference type="InterPro" id="IPR037066">
    <property type="entry name" value="Plug_dom_sf"/>
</dbReference>
<dbReference type="NCBIfam" id="TIGR01783">
    <property type="entry name" value="TonB-siderophor"/>
    <property type="match status" value="1"/>
</dbReference>
<protein>
    <submittedName>
        <fullName evidence="20">TonB-dependent siderophore receptor</fullName>
    </submittedName>
</protein>
<keyword evidence="9" id="KW-0406">Ion transport</keyword>
<dbReference type="PROSITE" id="PS01156">
    <property type="entry name" value="TONB_DEPENDENT_REC_2"/>
    <property type="match status" value="1"/>
</dbReference>
<gene>
    <name evidence="20" type="ORF">GPA26_22305</name>
</gene>
<dbReference type="InterPro" id="IPR012910">
    <property type="entry name" value="Plug_dom"/>
</dbReference>
<evidence type="ECO:0000256" key="5">
    <source>
        <dbReference type="ARBA" id="ARBA00022496"/>
    </source>
</evidence>
<keyword evidence="6 14" id="KW-0812">Transmembrane</keyword>